<reference evidence="10" key="1">
    <citation type="submission" date="2009-05" db="EMBL/GenBank/DDBJ databases">
        <title>The genome sequence of Ajellomyces capsulatus strain H143.</title>
        <authorList>
            <person name="Champion M."/>
            <person name="Cuomo C.A."/>
            <person name="Ma L.-J."/>
            <person name="Henn M.R."/>
            <person name="Sil A."/>
            <person name="Goldman B."/>
            <person name="Young S.K."/>
            <person name="Kodira C.D."/>
            <person name="Zeng Q."/>
            <person name="Koehrsen M."/>
            <person name="Alvarado L."/>
            <person name="Berlin A.M."/>
            <person name="Borenstein D."/>
            <person name="Chen Z."/>
            <person name="Engels R."/>
            <person name="Freedman E."/>
            <person name="Gellesch M."/>
            <person name="Goldberg J."/>
            <person name="Griggs A."/>
            <person name="Gujja S."/>
            <person name="Heiman D.I."/>
            <person name="Hepburn T.A."/>
            <person name="Howarth C."/>
            <person name="Jen D."/>
            <person name="Larson L."/>
            <person name="Lewis B."/>
            <person name="Mehta T."/>
            <person name="Park D."/>
            <person name="Pearson M."/>
            <person name="Roberts A."/>
            <person name="Saif S."/>
            <person name="Shea T.D."/>
            <person name="Shenoy N."/>
            <person name="Sisk P."/>
            <person name="Stolte C."/>
            <person name="Sykes S."/>
            <person name="Walk T."/>
            <person name="White J."/>
            <person name="Yandava C."/>
            <person name="Klein B."/>
            <person name="McEwen J.G."/>
            <person name="Puccia R."/>
            <person name="Goldman G.H."/>
            <person name="Felipe M.S."/>
            <person name="Nino-Vega G."/>
            <person name="San-Blas G."/>
            <person name="Taylor J.W."/>
            <person name="Mendoza L."/>
            <person name="Galagan J.E."/>
            <person name="Nusbaum C."/>
            <person name="Birren B.W."/>
        </authorList>
    </citation>
    <scope>NUCLEOTIDE SEQUENCE [LARGE SCALE GENOMIC DNA]</scope>
    <source>
        <strain evidence="10">H143</strain>
    </source>
</reference>
<dbReference type="GO" id="GO:0000785">
    <property type="term" value="C:chromatin"/>
    <property type="evidence" value="ECO:0007669"/>
    <property type="project" value="TreeGrafter"/>
</dbReference>
<dbReference type="InterPro" id="IPR007219">
    <property type="entry name" value="XnlR_reg_dom"/>
</dbReference>
<dbReference type="OMA" id="GKRVHFC"/>
<dbReference type="GO" id="GO:0000981">
    <property type="term" value="F:DNA-binding transcription factor activity, RNA polymerase II-specific"/>
    <property type="evidence" value="ECO:0007669"/>
    <property type="project" value="InterPro"/>
</dbReference>
<dbReference type="STRING" id="544712.C6H2B0"/>
<feature type="domain" description="Xylanolytic transcriptional activator regulatory" evidence="8">
    <location>
        <begin position="372"/>
        <end position="651"/>
    </location>
</feature>
<dbReference type="GO" id="GO:0006351">
    <property type="term" value="P:DNA-templated transcription"/>
    <property type="evidence" value="ECO:0007669"/>
    <property type="project" value="InterPro"/>
</dbReference>
<evidence type="ECO:0000259" key="8">
    <source>
        <dbReference type="Pfam" id="PF04082"/>
    </source>
</evidence>
<feature type="region of interest" description="Disordered" evidence="7">
    <location>
        <begin position="43"/>
        <end position="102"/>
    </location>
</feature>
<keyword evidence="6" id="KW-0539">Nucleus</keyword>
<organism evidence="9 10">
    <name type="scientific">Ajellomyces capsulatus (strain H143)</name>
    <name type="common">Darling's disease fungus</name>
    <name type="synonym">Histoplasma capsulatum</name>
    <dbReference type="NCBI Taxonomy" id="544712"/>
    <lineage>
        <taxon>Eukaryota</taxon>
        <taxon>Fungi</taxon>
        <taxon>Dikarya</taxon>
        <taxon>Ascomycota</taxon>
        <taxon>Pezizomycotina</taxon>
        <taxon>Eurotiomycetes</taxon>
        <taxon>Eurotiomycetidae</taxon>
        <taxon>Onygenales</taxon>
        <taxon>Ajellomycetaceae</taxon>
        <taxon>Histoplasma</taxon>
    </lineage>
</organism>
<dbReference type="GO" id="GO:0005634">
    <property type="term" value="C:nucleus"/>
    <property type="evidence" value="ECO:0007669"/>
    <property type="project" value="UniProtKB-SubCell"/>
</dbReference>
<evidence type="ECO:0000313" key="10">
    <source>
        <dbReference type="Proteomes" id="UP000002624"/>
    </source>
</evidence>
<dbReference type="AlphaFoldDB" id="C6H2B0"/>
<evidence type="ECO:0000256" key="7">
    <source>
        <dbReference type="SAM" id="MobiDB-lite"/>
    </source>
</evidence>
<keyword evidence="5" id="KW-0862">Zinc</keyword>
<dbReference type="PANTHER" id="PTHR40626">
    <property type="entry name" value="MIP31509P"/>
    <property type="match status" value="1"/>
</dbReference>
<gene>
    <name evidence="9" type="ORF">HCDG_00842</name>
</gene>
<evidence type="ECO:0000256" key="5">
    <source>
        <dbReference type="ARBA" id="ARBA00022833"/>
    </source>
</evidence>
<dbReference type="HOGENOM" id="CLU_015772_0_0_1"/>
<dbReference type="EMBL" id="GG692419">
    <property type="protein sequence ID" value="EER45263.1"/>
    <property type="molecule type" value="Genomic_DNA"/>
</dbReference>
<dbReference type="InterPro" id="IPR051059">
    <property type="entry name" value="VerF-like"/>
</dbReference>
<evidence type="ECO:0000256" key="6">
    <source>
        <dbReference type="ARBA" id="ARBA00023242"/>
    </source>
</evidence>
<keyword evidence="4" id="KW-0863">Zinc-finger</keyword>
<protein>
    <submittedName>
        <fullName evidence="9">C2H2 finger domain-containing protein</fullName>
    </submittedName>
</protein>
<dbReference type="GO" id="GO:0008270">
    <property type="term" value="F:zinc ion binding"/>
    <property type="evidence" value="ECO:0007669"/>
    <property type="project" value="UniProtKB-KW"/>
</dbReference>
<accession>C6H2B0</accession>
<evidence type="ECO:0000256" key="1">
    <source>
        <dbReference type="ARBA" id="ARBA00004123"/>
    </source>
</evidence>
<evidence type="ECO:0000256" key="3">
    <source>
        <dbReference type="ARBA" id="ARBA00022737"/>
    </source>
</evidence>
<comment type="subcellular location">
    <subcellularLocation>
        <location evidence="1">Nucleus</location>
    </subcellularLocation>
</comment>
<dbReference type="PANTHER" id="PTHR40626:SF11">
    <property type="entry name" value="ZINC FINGER PROTEIN YPR022C"/>
    <property type="match status" value="1"/>
</dbReference>
<dbReference type="CDD" id="cd12148">
    <property type="entry name" value="fungal_TF_MHR"/>
    <property type="match status" value="1"/>
</dbReference>
<dbReference type="Pfam" id="PF04082">
    <property type="entry name" value="Fungal_trans"/>
    <property type="match status" value="1"/>
</dbReference>
<keyword evidence="3" id="KW-0677">Repeat</keyword>
<dbReference type="VEuPathDB" id="FungiDB:HCDG_00842"/>
<dbReference type="GO" id="GO:0000978">
    <property type="term" value="F:RNA polymerase II cis-regulatory region sequence-specific DNA binding"/>
    <property type="evidence" value="ECO:0007669"/>
    <property type="project" value="InterPro"/>
</dbReference>
<feature type="compositionally biased region" description="Low complexity" evidence="7">
    <location>
        <begin position="47"/>
        <end position="56"/>
    </location>
</feature>
<proteinExistence type="predicted"/>
<keyword evidence="2" id="KW-0479">Metal-binding</keyword>
<dbReference type="Proteomes" id="UP000002624">
    <property type="component" value="Unassembled WGS sequence"/>
</dbReference>
<sequence length="950" mass="106925">MSPKHRQAFEDRRGIVIRTSPSRFPGFSPSSAFTNISSGPLPAIVHSQSSPPSSNSLTAQLGSPTASPVNMSFNPRQHQRAVSDTGPITYTPKTGKPSRGLKGKRVHFCQFPGCGKRFSRAEHVRGDKVDAYSENARIDAHIRSSPVAIASEPQGLLPSIPLNQQHTSMPTVSQEANLMSIGSLVQPGTEHPFANDYSIPVWCEPERDLVRGDLFSDSPQVNTDDTMVYSSPDSCQSPASDVNPFRFPQRTPIMDQSYSESFYHPQTHGSPYKMISTASDWTPPQERISSVQMLPISLEGDALQTVGEPSLHWRYWGTRINVLLALPVPIPFTRLDGNEWHALQHELDSSPSVAFRNDGMEVIDTTQWQDCLECYWKCFHPLFPIVHRPTFSTVKPFPLISGAMVAIGSQYDTRPNAKEYSLFLLEACLKLLAKRSPITIRSRISDIQAVFLLEYLSKHRSRKADVTISPRFKSLYGTVSVSTYALYVDRSLAHFRKQFIQNRHWTSKNPLAVFNTLSEDDKLAGLEKAYSFWVENETRRRILQASFLLDVQQSTLFQQPLVFLQANLRTPRSNIGNVGPIDLPIPSKAESWEIEGIEEWAQYARAYAKSQKTLTLSSVARRIIHQNDDTLKLDPFQSNLILSYALLTNMRSMDLELALEPFIERVKQEKTERESMQGPGYSISSTHPSHTLFTYHFLLAAYRAPLKALLVVSGESWLFNQKLADQEEYQQAKNTLRMWVSGTDELKKAVWHSLRALQYAIDHLELGDAPVLINANPNLSRVSDLFSDGNGCLTPLDAFTQYRGNIHTTKNAVTTPEYLVGGSATLPHLNRSDAVTALHANWALYICALICWAYGAKTPTTTTTDDPLFRPPACPRTYVSTLMLLAPSWPQISRNSIPDHMRRDTSELLKYVRARWLQPDSMGGLLNEGARVLQRLSENHHRNEDKAWEF</sequence>
<name>C6H2B0_AJECH</name>
<dbReference type="OrthoDB" id="6077919at2759"/>
<feature type="compositionally biased region" description="Polar residues" evidence="7">
    <location>
        <begin position="57"/>
        <end position="92"/>
    </location>
</feature>
<evidence type="ECO:0000256" key="4">
    <source>
        <dbReference type="ARBA" id="ARBA00022771"/>
    </source>
</evidence>
<evidence type="ECO:0000256" key="2">
    <source>
        <dbReference type="ARBA" id="ARBA00022723"/>
    </source>
</evidence>
<evidence type="ECO:0000313" key="9">
    <source>
        <dbReference type="EMBL" id="EER45263.1"/>
    </source>
</evidence>